<comment type="caution">
    <text evidence="1">The sequence shown here is derived from an EMBL/GenBank/DDBJ whole genome shotgun (WGS) entry which is preliminary data.</text>
</comment>
<dbReference type="GO" id="GO:0016020">
    <property type="term" value="C:membrane"/>
    <property type="evidence" value="ECO:0007669"/>
    <property type="project" value="TreeGrafter"/>
</dbReference>
<dbReference type="SUPFAM" id="SSF144000">
    <property type="entry name" value="Oxysterol-binding protein-like"/>
    <property type="match status" value="1"/>
</dbReference>
<dbReference type="EMBL" id="JBBNAG010000007">
    <property type="protein sequence ID" value="KAK9118909.1"/>
    <property type="molecule type" value="Genomic_DNA"/>
</dbReference>
<dbReference type="GO" id="GO:0032934">
    <property type="term" value="F:sterol binding"/>
    <property type="evidence" value="ECO:0007669"/>
    <property type="project" value="TreeGrafter"/>
</dbReference>
<dbReference type="InterPro" id="IPR000648">
    <property type="entry name" value="Oxysterol-bd"/>
</dbReference>
<dbReference type="Gene3D" id="2.40.160.120">
    <property type="match status" value="1"/>
</dbReference>
<dbReference type="GO" id="GO:0005829">
    <property type="term" value="C:cytosol"/>
    <property type="evidence" value="ECO:0007669"/>
    <property type="project" value="TreeGrafter"/>
</dbReference>
<protein>
    <submittedName>
        <fullName evidence="1">Uncharacterized protein</fullName>
    </submittedName>
</protein>
<dbReference type="Proteomes" id="UP001419268">
    <property type="component" value="Unassembled WGS sequence"/>
</dbReference>
<evidence type="ECO:0000313" key="1">
    <source>
        <dbReference type="EMBL" id="KAK9118909.1"/>
    </source>
</evidence>
<gene>
    <name evidence="1" type="ORF">Scep_017002</name>
</gene>
<dbReference type="AlphaFoldDB" id="A0AAP0INS2"/>
<proteinExistence type="predicted"/>
<name>A0AAP0INS2_9MAGN</name>
<dbReference type="PANTHER" id="PTHR10972">
    <property type="entry name" value="OXYSTEROL-BINDING PROTEIN-RELATED"/>
    <property type="match status" value="1"/>
</dbReference>
<accession>A0AAP0INS2</accession>
<sequence>MVGKGYAPPTDSSNYRSAKIEASGGQAITFGGDVSKEEDVESMIKAFDDGETFQWSKVTSSIYNLILGKIYCGHYGTMHIKGNREYSCKLKFKERVHDRPKSSSAFVKLLYALNVPRDTNWQVLTNGIEVKLQRNALSVLEPPTGLEDDDDLECENAHFNVSDMIHMMDRVVKLIKEKEMLKESKSKSDELIKVCILFVFPINHMNFEQAISSHVSIDSLTSLSQILWNLLIFKDEAYSDYLHGIEDSNVHQLDNVCIYAGIVTVEGITYVLDVHASLFVEGITVVQNSIFV</sequence>
<organism evidence="1 2">
    <name type="scientific">Stephania cephalantha</name>
    <dbReference type="NCBI Taxonomy" id="152367"/>
    <lineage>
        <taxon>Eukaryota</taxon>
        <taxon>Viridiplantae</taxon>
        <taxon>Streptophyta</taxon>
        <taxon>Embryophyta</taxon>
        <taxon>Tracheophyta</taxon>
        <taxon>Spermatophyta</taxon>
        <taxon>Magnoliopsida</taxon>
        <taxon>Ranunculales</taxon>
        <taxon>Menispermaceae</taxon>
        <taxon>Menispermoideae</taxon>
        <taxon>Cissampelideae</taxon>
        <taxon>Stephania</taxon>
    </lineage>
</organism>
<dbReference type="InterPro" id="IPR037239">
    <property type="entry name" value="OSBP_sf"/>
</dbReference>
<reference evidence="1 2" key="1">
    <citation type="submission" date="2024-01" db="EMBL/GenBank/DDBJ databases">
        <title>Genome assemblies of Stephania.</title>
        <authorList>
            <person name="Yang L."/>
        </authorList>
    </citation>
    <scope>NUCLEOTIDE SEQUENCE [LARGE SCALE GENOMIC DNA]</scope>
    <source>
        <strain evidence="1">JXDWG</strain>
        <tissue evidence="1">Leaf</tissue>
    </source>
</reference>
<dbReference type="Pfam" id="PF01237">
    <property type="entry name" value="Oxysterol_BP"/>
    <property type="match status" value="1"/>
</dbReference>
<evidence type="ECO:0000313" key="2">
    <source>
        <dbReference type="Proteomes" id="UP001419268"/>
    </source>
</evidence>
<keyword evidence="2" id="KW-1185">Reference proteome</keyword>
<dbReference type="PANTHER" id="PTHR10972:SF96">
    <property type="entry name" value="OXYSTEROL-BINDING PROTEIN-RELATED PROTEIN 1A-RELATED"/>
    <property type="match status" value="1"/>
</dbReference>